<dbReference type="EMBL" id="CP002026">
    <property type="protein sequence ID" value="ADH88290.1"/>
    <property type="molecule type" value="Genomic_DNA"/>
</dbReference>
<dbReference type="RefSeq" id="WP_013165795.1">
    <property type="nucleotide sequence ID" value="NC_014217.1"/>
</dbReference>
<reference evidence="7 8" key="1">
    <citation type="journal article" date="2012" name="Stand. Genomic Sci.">
        <title>Complete genome sequence of the facultatively chemolithoautotrophic and methylotrophic alpha Proteobacterium Starkeya novella type strain (ATCC 8093(T)).</title>
        <authorList>
            <person name="Kappler U."/>
            <person name="Davenport K."/>
            <person name="Beatson S."/>
            <person name="Lucas S."/>
            <person name="Lapidus A."/>
            <person name="Copeland A."/>
            <person name="Berry K.W."/>
            <person name="Glavina Del Rio T."/>
            <person name="Hammon N."/>
            <person name="Dalin E."/>
            <person name="Tice H."/>
            <person name="Pitluck S."/>
            <person name="Richardson P."/>
            <person name="Bruce D."/>
            <person name="Goodwin L.A."/>
            <person name="Han C."/>
            <person name="Tapia R."/>
            <person name="Detter J.C."/>
            <person name="Chang Y.J."/>
            <person name="Jeffries C.D."/>
            <person name="Land M."/>
            <person name="Hauser L."/>
            <person name="Kyrpides N.C."/>
            <person name="Goker M."/>
            <person name="Ivanova N."/>
            <person name="Klenk H.P."/>
            <person name="Woyke T."/>
        </authorList>
    </citation>
    <scope>NUCLEOTIDE SEQUENCE [LARGE SCALE GENOMIC DNA]</scope>
    <source>
        <strain evidence="8">ATCC 8093 / DSM 506 / JCM 20403 / CCM 1077 / IAM 12100 / NBRC 12443 / NCIMB 10456</strain>
    </source>
</reference>
<evidence type="ECO:0000259" key="6">
    <source>
        <dbReference type="PROSITE" id="PS51007"/>
    </source>
</evidence>
<dbReference type="GO" id="GO:0020037">
    <property type="term" value="F:heme binding"/>
    <property type="evidence" value="ECO:0007669"/>
    <property type="project" value="InterPro"/>
</dbReference>
<dbReference type="InterPro" id="IPR009056">
    <property type="entry name" value="Cyt_c-like_dom"/>
</dbReference>
<keyword evidence="2 4" id="KW-0479">Metal-binding</keyword>
<feature type="domain" description="Cytochrome c" evidence="6">
    <location>
        <begin position="57"/>
        <end position="145"/>
    </location>
</feature>
<dbReference type="InterPro" id="IPR036909">
    <property type="entry name" value="Cyt_c-like_dom_sf"/>
</dbReference>
<dbReference type="InterPro" id="IPR051459">
    <property type="entry name" value="Cytochrome_c-type_DH"/>
</dbReference>
<dbReference type="AlphaFoldDB" id="D7A6E0"/>
<keyword evidence="1 4" id="KW-0349">Heme</keyword>
<sequence length="223" mass="24210">MSRSARSCAIAGAFFLAFTAVAAADTVKLGRPALPEEIKAWDIDVRPDGLGLPEGKGSVTQGEELFQNNCAACHGEFGEGAGRWPVLAGGQGTLKSERPEKTIGSFWPYASTVFDYVHRAMPFGAAQTLQPDEVYAIVAYLLYLNDVVPEDYVLSKENFPKVELPNSANFYDDDRETTEKAFWNKNPCMKDCKAKVEITSHARVLDVTPDGAGENDKPAGAVE</sequence>
<name>D7A6E0_ANCN5</name>
<keyword evidence="5" id="KW-0732">Signal</keyword>
<evidence type="ECO:0000256" key="3">
    <source>
        <dbReference type="ARBA" id="ARBA00023004"/>
    </source>
</evidence>
<evidence type="ECO:0000256" key="2">
    <source>
        <dbReference type="ARBA" id="ARBA00022723"/>
    </source>
</evidence>
<dbReference type="SUPFAM" id="SSF46626">
    <property type="entry name" value="Cytochrome c"/>
    <property type="match status" value="1"/>
</dbReference>
<dbReference type="eggNOG" id="COG2010">
    <property type="taxonomic scope" value="Bacteria"/>
</dbReference>
<accession>D7A6E0</accession>
<evidence type="ECO:0000313" key="8">
    <source>
        <dbReference type="Proteomes" id="UP000006633"/>
    </source>
</evidence>
<dbReference type="KEGG" id="sno:Snov_0967"/>
<dbReference type="PANTHER" id="PTHR35008">
    <property type="entry name" value="BLL4482 PROTEIN-RELATED"/>
    <property type="match status" value="1"/>
</dbReference>
<gene>
    <name evidence="7" type="ordered locus">Snov_0967</name>
</gene>
<evidence type="ECO:0000313" key="7">
    <source>
        <dbReference type="EMBL" id="ADH88290.1"/>
    </source>
</evidence>
<evidence type="ECO:0000256" key="5">
    <source>
        <dbReference type="SAM" id="SignalP"/>
    </source>
</evidence>
<dbReference type="STRING" id="639283.Snov_0967"/>
<keyword evidence="3 4" id="KW-0408">Iron</keyword>
<evidence type="ECO:0000256" key="4">
    <source>
        <dbReference type="PROSITE-ProRule" id="PRU00433"/>
    </source>
</evidence>
<dbReference type="PROSITE" id="PS51007">
    <property type="entry name" value="CYTC"/>
    <property type="match status" value="1"/>
</dbReference>
<dbReference type="OrthoDB" id="9779283at2"/>
<dbReference type="Pfam" id="PF00034">
    <property type="entry name" value="Cytochrom_C"/>
    <property type="match status" value="1"/>
</dbReference>
<evidence type="ECO:0000256" key="1">
    <source>
        <dbReference type="ARBA" id="ARBA00022617"/>
    </source>
</evidence>
<organism evidence="7 8">
    <name type="scientific">Ancylobacter novellus (strain ATCC 8093 / DSM 506 / JCM 20403 / CCM 1077 / IAM 12100 / NBRC 12443 / NCIMB 10456)</name>
    <name type="common">Starkeya novella</name>
    <dbReference type="NCBI Taxonomy" id="639283"/>
    <lineage>
        <taxon>Bacteria</taxon>
        <taxon>Pseudomonadati</taxon>
        <taxon>Pseudomonadota</taxon>
        <taxon>Alphaproteobacteria</taxon>
        <taxon>Hyphomicrobiales</taxon>
        <taxon>Xanthobacteraceae</taxon>
        <taxon>Ancylobacter</taxon>
    </lineage>
</organism>
<dbReference type="Proteomes" id="UP000006633">
    <property type="component" value="Chromosome"/>
</dbReference>
<dbReference type="GO" id="GO:0009055">
    <property type="term" value="F:electron transfer activity"/>
    <property type="evidence" value="ECO:0007669"/>
    <property type="project" value="InterPro"/>
</dbReference>
<feature type="chain" id="PRO_5003092565" evidence="5">
    <location>
        <begin position="23"/>
        <end position="223"/>
    </location>
</feature>
<proteinExistence type="predicted"/>
<dbReference type="HOGENOM" id="CLU_052974_1_0_5"/>
<dbReference type="PANTHER" id="PTHR35008:SF8">
    <property type="entry name" value="ALCOHOL DEHYDROGENASE CYTOCHROME C SUBUNIT"/>
    <property type="match status" value="1"/>
</dbReference>
<keyword evidence="8" id="KW-1185">Reference proteome</keyword>
<dbReference type="GO" id="GO:0046872">
    <property type="term" value="F:metal ion binding"/>
    <property type="evidence" value="ECO:0007669"/>
    <property type="project" value="UniProtKB-KW"/>
</dbReference>
<protein>
    <submittedName>
        <fullName evidence="7">Cytochrome</fullName>
    </submittedName>
</protein>
<feature type="signal peptide" evidence="5">
    <location>
        <begin position="1"/>
        <end position="22"/>
    </location>
</feature>
<dbReference type="Gene3D" id="1.10.760.10">
    <property type="entry name" value="Cytochrome c-like domain"/>
    <property type="match status" value="1"/>
</dbReference>